<comment type="similarity">
    <text evidence="1">Belongs to the 5'-nucleotidase family.</text>
</comment>
<dbReference type="PROSITE" id="PS00785">
    <property type="entry name" value="5_NUCLEOTIDASE_1"/>
    <property type="match status" value="1"/>
</dbReference>
<feature type="domain" description="Calcineurin-like phosphoesterase" evidence="2">
    <location>
        <begin position="31"/>
        <end position="250"/>
    </location>
</feature>
<name>A0ABN6Z6Z4_9BACE</name>
<dbReference type="Gene3D" id="3.60.21.10">
    <property type="match status" value="1"/>
</dbReference>
<dbReference type="InterPro" id="IPR006146">
    <property type="entry name" value="5'-Nucleotdase_CS"/>
</dbReference>
<dbReference type="PANTHER" id="PTHR11575">
    <property type="entry name" value="5'-NUCLEOTIDASE-RELATED"/>
    <property type="match status" value="1"/>
</dbReference>
<dbReference type="PANTHER" id="PTHR11575:SF24">
    <property type="entry name" value="5'-NUCLEOTIDASE"/>
    <property type="match status" value="1"/>
</dbReference>
<dbReference type="InterPro" id="IPR006179">
    <property type="entry name" value="5_nucleotidase/apyrase"/>
</dbReference>
<evidence type="ECO:0000259" key="2">
    <source>
        <dbReference type="Pfam" id="PF00149"/>
    </source>
</evidence>
<organism evidence="3 4">
    <name type="scientific">Bacteroides sedimenti</name>
    <dbReference type="NCBI Taxonomy" id="2136147"/>
    <lineage>
        <taxon>Bacteria</taxon>
        <taxon>Pseudomonadati</taxon>
        <taxon>Bacteroidota</taxon>
        <taxon>Bacteroidia</taxon>
        <taxon>Bacteroidales</taxon>
        <taxon>Bacteroidaceae</taxon>
        <taxon>Bacteroides</taxon>
    </lineage>
</organism>
<keyword evidence="4" id="KW-1185">Reference proteome</keyword>
<proteinExistence type="inferred from homology"/>
<protein>
    <submittedName>
        <fullName evidence="3">Metallophosphatase</fullName>
    </submittedName>
</protein>
<gene>
    <name evidence="3" type="ORF">BSYN_25760</name>
</gene>
<dbReference type="EMBL" id="AP028055">
    <property type="protein sequence ID" value="BEH00312.1"/>
    <property type="molecule type" value="Genomic_DNA"/>
</dbReference>
<dbReference type="Proteomes" id="UP001496674">
    <property type="component" value="Chromosome"/>
</dbReference>
<dbReference type="Pfam" id="PF00149">
    <property type="entry name" value="Metallophos"/>
    <property type="match status" value="1"/>
</dbReference>
<dbReference type="InterPro" id="IPR004843">
    <property type="entry name" value="Calcineurin-like_PHP"/>
</dbReference>
<dbReference type="PRINTS" id="PR01607">
    <property type="entry name" value="APYRASEFAMLY"/>
</dbReference>
<dbReference type="SUPFAM" id="SSF56300">
    <property type="entry name" value="Metallo-dependent phosphatases"/>
    <property type="match status" value="1"/>
</dbReference>
<accession>A0ABN6Z6Z4</accession>
<dbReference type="InterPro" id="IPR029052">
    <property type="entry name" value="Metallo-depent_PP-like"/>
</dbReference>
<reference evidence="3 4" key="1">
    <citation type="submission" date="2023-04" db="EMBL/GenBank/DDBJ databases">
        <title>Draft genome sequence of acteroides sedimenti strain YN3PY1.</title>
        <authorList>
            <person name="Yoshida N."/>
        </authorList>
    </citation>
    <scope>NUCLEOTIDE SEQUENCE [LARGE SCALE GENOMIC DNA]</scope>
    <source>
        <strain evidence="3 4">YN3PY1</strain>
    </source>
</reference>
<evidence type="ECO:0000313" key="4">
    <source>
        <dbReference type="Proteomes" id="UP001496674"/>
    </source>
</evidence>
<evidence type="ECO:0000313" key="3">
    <source>
        <dbReference type="EMBL" id="BEH00312.1"/>
    </source>
</evidence>
<dbReference type="PROSITE" id="PS00786">
    <property type="entry name" value="5_NUCLEOTIDASE_2"/>
    <property type="match status" value="1"/>
</dbReference>
<dbReference type="CDD" id="cd00845">
    <property type="entry name" value="MPP_UshA_N_like"/>
    <property type="match status" value="1"/>
</dbReference>
<sequence length="288" mass="32732">MKEEDMRRIILLITTVFLCCQLSAQRVKELTVLHTNDTHSLIEPVSKLDVNKEQADKGGYVRRAAMVREMRTKDPDLLLFDCGDFSQGSPYYNMFQGEVEIRLMNEMKYDVGAIGNHEFDFGLENMARLFRIAKFPFVCANYDFKGTVLEGLVKPYVILKRKGLKIAVFGLSPEMEGLIQAEKCQGVVFHNPYGIANKVAALLKEKEHCDVIICLSHLGWRASTNNSFCDEELISKTRNIDLVLGGHSHSMLETPHYYKNLDGKEIPVTQMGKNGVYIGKINLKFTRK</sequence>
<evidence type="ECO:0000256" key="1">
    <source>
        <dbReference type="ARBA" id="ARBA00006654"/>
    </source>
</evidence>